<dbReference type="GO" id="GO:0006096">
    <property type="term" value="P:glycolytic process"/>
    <property type="evidence" value="ECO:0007669"/>
    <property type="project" value="UniProtKB-KW"/>
</dbReference>
<dbReference type="SUPFAM" id="SSF51604">
    <property type="entry name" value="Enolase C-terminal domain-like"/>
    <property type="match status" value="2"/>
</dbReference>
<dbReference type="InterPro" id="IPR020810">
    <property type="entry name" value="Enolase_C"/>
</dbReference>
<evidence type="ECO:0000256" key="7">
    <source>
        <dbReference type="SAM" id="MobiDB-lite"/>
    </source>
</evidence>
<accession>A0AA35WI06</accession>
<dbReference type="EMBL" id="CASHTH010001942">
    <property type="protein sequence ID" value="CAI8022163.1"/>
    <property type="molecule type" value="Genomic_DNA"/>
</dbReference>
<keyword evidence="11" id="KW-1185">Reference proteome</keyword>
<keyword evidence="5" id="KW-0456">Lyase</keyword>
<name>A0AA35WI06_GEOBA</name>
<comment type="similarity">
    <text evidence="2">Belongs to the enolase family.</text>
</comment>
<evidence type="ECO:0000259" key="8">
    <source>
        <dbReference type="SMART" id="SM01192"/>
    </source>
</evidence>
<evidence type="ECO:0000256" key="6">
    <source>
        <dbReference type="ARBA" id="ARBA00031125"/>
    </source>
</evidence>
<dbReference type="InterPro" id="IPR000941">
    <property type="entry name" value="Enolase"/>
</dbReference>
<sequence>MAVSRKKAELQQQRRRELSERAMEFYAQRNVTSTVEKLLNEMFVASPRDVYGYMSDYLGDLAVAPVISRGECTESVDERGSPALNVSIHCTIHGIDKFVTSVSVPVNPSPPPPPSPPLPSSPSNKPGAKKKTAEPVKPVEGEGSETNNKEKDDVIFAFESFNTYIAPVLVSRPPNQQSDIDSTISSLRDKEGRELHQSALLATSLTVAKSAAILSGLPLYNHLTPALSSSSSSSSVSSVSLPTPLTSLLAGGAGKLRVREFCILPLPGRTLSEQILALCSVYRSVGTLLSAKTGVGGVAPVGPRRAYCPPLEKMEAGLELVREAGTECGLILGQDLSVVVDIGADRLFDQEKHKYELITGQWKSTDDLISMYTELLTSQPGLMGYIDPLHHEDVEGWRKLQEALGSKCLVVADKALASGLLPVPPSDHQGPSPEVEKQESMSGVGEGTPEVTEGLELLSCASFTLETTLSATFSRYRALSGIASYTMLNVPHTLTANPLLVDVAVAMQCSLLRLGAPCGVTSTCLLSRMLQIKEELSSKGTYEPPKALVFSSTSLSKVDQH</sequence>
<dbReference type="InterPro" id="IPR020811">
    <property type="entry name" value="Enolase_N"/>
</dbReference>
<gene>
    <name evidence="10" type="ORF">GBAR_LOCUS13036</name>
</gene>
<feature type="region of interest" description="Disordered" evidence="7">
    <location>
        <begin position="103"/>
        <end position="151"/>
    </location>
</feature>
<dbReference type="SMART" id="SM01193">
    <property type="entry name" value="Enolase_N"/>
    <property type="match status" value="1"/>
</dbReference>
<dbReference type="AlphaFoldDB" id="A0AA35WI06"/>
<dbReference type="Gene3D" id="3.20.20.120">
    <property type="entry name" value="Enolase-like C-terminal domain"/>
    <property type="match status" value="2"/>
</dbReference>
<dbReference type="InterPro" id="IPR036849">
    <property type="entry name" value="Enolase-like_C_sf"/>
</dbReference>
<proteinExistence type="inferred from homology"/>
<feature type="domain" description="Enolase C-terminal TIM barrel" evidence="8">
    <location>
        <begin position="238"/>
        <end position="550"/>
    </location>
</feature>
<dbReference type="SUPFAM" id="SSF54826">
    <property type="entry name" value="Enolase N-terminal domain-like"/>
    <property type="match status" value="1"/>
</dbReference>
<protein>
    <recommendedName>
        <fullName evidence="3">phosphopyruvate hydratase</fullName>
        <ecNumber evidence="3">4.2.1.11</ecNumber>
    </recommendedName>
    <alternativeName>
        <fullName evidence="6">2-phospho-D-glycerate hydro-lyase</fullName>
    </alternativeName>
</protein>
<dbReference type="SMART" id="SM01192">
    <property type="entry name" value="Enolase_C"/>
    <property type="match status" value="1"/>
</dbReference>
<evidence type="ECO:0000256" key="3">
    <source>
        <dbReference type="ARBA" id="ARBA00012058"/>
    </source>
</evidence>
<feature type="domain" description="Enolase N-terminal" evidence="9">
    <location>
        <begin position="67"/>
        <end position="223"/>
    </location>
</feature>
<dbReference type="PANTHER" id="PTHR11902:SF30">
    <property type="entry name" value="ENOLASE 4"/>
    <property type="match status" value="1"/>
</dbReference>
<dbReference type="Proteomes" id="UP001174909">
    <property type="component" value="Unassembled WGS sequence"/>
</dbReference>
<keyword evidence="4" id="KW-0324">Glycolysis</keyword>
<feature type="region of interest" description="Disordered" evidence="7">
    <location>
        <begin position="422"/>
        <end position="447"/>
    </location>
</feature>
<comment type="caution">
    <text evidence="10">The sequence shown here is derived from an EMBL/GenBank/DDBJ whole genome shotgun (WGS) entry which is preliminary data.</text>
</comment>
<dbReference type="InterPro" id="IPR029017">
    <property type="entry name" value="Enolase-like_N"/>
</dbReference>
<dbReference type="EC" id="4.2.1.11" evidence="3"/>
<evidence type="ECO:0000256" key="5">
    <source>
        <dbReference type="ARBA" id="ARBA00023239"/>
    </source>
</evidence>
<feature type="compositionally biased region" description="Basic and acidic residues" evidence="7">
    <location>
        <begin position="131"/>
        <end position="140"/>
    </location>
</feature>
<organism evidence="10 11">
    <name type="scientific">Geodia barretti</name>
    <name type="common">Barrett's horny sponge</name>
    <dbReference type="NCBI Taxonomy" id="519541"/>
    <lineage>
        <taxon>Eukaryota</taxon>
        <taxon>Metazoa</taxon>
        <taxon>Porifera</taxon>
        <taxon>Demospongiae</taxon>
        <taxon>Heteroscleromorpha</taxon>
        <taxon>Tetractinellida</taxon>
        <taxon>Astrophorina</taxon>
        <taxon>Geodiidae</taxon>
        <taxon>Geodia</taxon>
    </lineage>
</organism>
<dbReference type="Pfam" id="PF00113">
    <property type="entry name" value="Enolase_C"/>
    <property type="match status" value="1"/>
</dbReference>
<dbReference type="PANTHER" id="PTHR11902">
    <property type="entry name" value="ENOLASE"/>
    <property type="match status" value="1"/>
</dbReference>
<evidence type="ECO:0000313" key="11">
    <source>
        <dbReference type="Proteomes" id="UP001174909"/>
    </source>
</evidence>
<dbReference type="Gene3D" id="3.30.390.10">
    <property type="entry name" value="Enolase-like, N-terminal domain"/>
    <property type="match status" value="1"/>
</dbReference>
<feature type="compositionally biased region" description="Pro residues" evidence="7">
    <location>
        <begin position="107"/>
        <end position="120"/>
    </location>
</feature>
<evidence type="ECO:0000256" key="1">
    <source>
        <dbReference type="ARBA" id="ARBA00005031"/>
    </source>
</evidence>
<evidence type="ECO:0000313" key="10">
    <source>
        <dbReference type="EMBL" id="CAI8022163.1"/>
    </source>
</evidence>
<evidence type="ECO:0000256" key="2">
    <source>
        <dbReference type="ARBA" id="ARBA00009604"/>
    </source>
</evidence>
<dbReference type="GO" id="GO:0000015">
    <property type="term" value="C:phosphopyruvate hydratase complex"/>
    <property type="evidence" value="ECO:0007669"/>
    <property type="project" value="InterPro"/>
</dbReference>
<reference evidence="10" key="1">
    <citation type="submission" date="2023-03" db="EMBL/GenBank/DDBJ databases">
        <authorList>
            <person name="Steffen K."/>
            <person name="Cardenas P."/>
        </authorList>
    </citation>
    <scope>NUCLEOTIDE SEQUENCE</scope>
</reference>
<comment type="pathway">
    <text evidence="1">Carbohydrate degradation; glycolysis; pyruvate from D-glyceraldehyde 3-phosphate: step 4/5.</text>
</comment>
<dbReference type="GO" id="GO:0004634">
    <property type="term" value="F:phosphopyruvate hydratase activity"/>
    <property type="evidence" value="ECO:0007669"/>
    <property type="project" value="UniProtKB-EC"/>
</dbReference>
<dbReference type="GO" id="GO:0000287">
    <property type="term" value="F:magnesium ion binding"/>
    <property type="evidence" value="ECO:0007669"/>
    <property type="project" value="InterPro"/>
</dbReference>
<evidence type="ECO:0000259" key="9">
    <source>
        <dbReference type="SMART" id="SM01193"/>
    </source>
</evidence>
<evidence type="ECO:0000256" key="4">
    <source>
        <dbReference type="ARBA" id="ARBA00023152"/>
    </source>
</evidence>